<evidence type="ECO:0000313" key="2">
    <source>
        <dbReference type="EMBL" id="SFR98567.1"/>
    </source>
</evidence>
<evidence type="ECO:0008006" key="4">
    <source>
        <dbReference type="Google" id="ProtNLM"/>
    </source>
</evidence>
<dbReference type="OrthoDB" id="7420165at2"/>
<accession>A0A1I6L583</accession>
<protein>
    <recommendedName>
        <fullName evidence="4">Heavy-metal-associated domain-containing protein</fullName>
    </recommendedName>
</protein>
<dbReference type="Proteomes" id="UP000198824">
    <property type="component" value="Unassembled WGS sequence"/>
</dbReference>
<organism evidence="2 3">
    <name type="scientific">Sphingomonas jatrophae</name>
    <dbReference type="NCBI Taxonomy" id="1166337"/>
    <lineage>
        <taxon>Bacteria</taxon>
        <taxon>Pseudomonadati</taxon>
        <taxon>Pseudomonadota</taxon>
        <taxon>Alphaproteobacteria</taxon>
        <taxon>Sphingomonadales</taxon>
        <taxon>Sphingomonadaceae</taxon>
        <taxon>Sphingomonas</taxon>
    </lineage>
</organism>
<name>A0A1I6L583_9SPHN</name>
<proteinExistence type="predicted"/>
<evidence type="ECO:0000256" key="1">
    <source>
        <dbReference type="SAM" id="SignalP"/>
    </source>
</evidence>
<feature type="signal peptide" evidence="1">
    <location>
        <begin position="1"/>
        <end position="24"/>
    </location>
</feature>
<dbReference type="STRING" id="1166337.SAMN05192580_2304"/>
<sequence>MRVRPLILSSLGLGCALAAGALLAQIEPGDRGIAPVNSASSYEVTGITVDVAARDADAARTAGWREAQRKGWKALYGRLHGVPASAAPGLPDSTLDSLVGGIVIENEQIGPQRYIARLGVLFDRARAGSFLGVRGGQAVRSAPMLVIPVLWSGGALTALELRNPWQAAWARFRTGSSAIDYVRPRGTGADPLLLNAAQTRRPGRRWWRMLVEQYGAADVVVPEASLHRLYPGGPVIGTFTARHGPDGELLGQVQLRAADAAGLPAMLDEGVRRLDEIYTQALRQGGLSPDPTLVEAEVAPDPAEEAPAEGEGEIAEGAAAVAQVLTIQVDTPDVAAVGGAESALRGVPGVRSATVQSLAVGGVSIMRVVFDGDSDALRLALAARGWAAEGGAGSLRVRRAGAAPAGAPPPTP</sequence>
<reference evidence="2 3" key="1">
    <citation type="submission" date="2016-10" db="EMBL/GenBank/DDBJ databases">
        <authorList>
            <person name="de Groot N.N."/>
        </authorList>
    </citation>
    <scope>NUCLEOTIDE SEQUENCE [LARGE SCALE GENOMIC DNA]</scope>
    <source>
        <strain evidence="2 3">S5-249</strain>
    </source>
</reference>
<dbReference type="RefSeq" id="WP_093315999.1">
    <property type="nucleotide sequence ID" value="NZ_FOZG01000002.1"/>
</dbReference>
<keyword evidence="3" id="KW-1185">Reference proteome</keyword>
<dbReference type="PROSITE" id="PS51257">
    <property type="entry name" value="PROKAR_LIPOPROTEIN"/>
    <property type="match status" value="1"/>
</dbReference>
<dbReference type="EMBL" id="FOZG01000002">
    <property type="protein sequence ID" value="SFR98567.1"/>
    <property type="molecule type" value="Genomic_DNA"/>
</dbReference>
<dbReference type="AlphaFoldDB" id="A0A1I6L583"/>
<feature type="chain" id="PRO_5011751344" description="Heavy-metal-associated domain-containing protein" evidence="1">
    <location>
        <begin position="25"/>
        <end position="412"/>
    </location>
</feature>
<evidence type="ECO:0000313" key="3">
    <source>
        <dbReference type="Proteomes" id="UP000198824"/>
    </source>
</evidence>
<gene>
    <name evidence="2" type="ORF">SAMN05192580_2304</name>
</gene>
<keyword evidence="1" id="KW-0732">Signal</keyword>